<evidence type="ECO:0000313" key="2">
    <source>
        <dbReference type="EMBL" id="WOH00436.1"/>
    </source>
</evidence>
<dbReference type="AlphaFoldDB" id="A0A164Y703"/>
<dbReference type="Gramene" id="KZM94068">
    <property type="protein sequence ID" value="KZM94068"/>
    <property type="gene ID" value="DCAR_017313"/>
</dbReference>
<dbReference type="Proteomes" id="UP000077755">
    <property type="component" value="Chromosome 5"/>
</dbReference>
<sequence>MNMYLVEVNEGKKLSDLVQQHCVHSYVVHTDSVWALASTPTFSHVYSGGRDLSVAKIKCDEREDLKVLATGLTAALVARKSLTGNVAPHTNEPAGGRIKSADRKLERTESLSAAAKSVENQKQGEKYGNKTLHEDALRVFGKASLKSEGKATLKISLAAGSLSIPLVTAETFQHDPYEGR</sequence>
<proteinExistence type="predicted"/>
<evidence type="ECO:0000313" key="1">
    <source>
        <dbReference type="EMBL" id="KZM94068.1"/>
    </source>
</evidence>
<name>A0A164Y703_DAUCS</name>
<gene>
    <name evidence="1" type="ORF">DCAR_017313</name>
    <name evidence="2" type="ORF">DCAR_0519796</name>
</gene>
<reference evidence="1" key="1">
    <citation type="journal article" date="2016" name="Nat. Genet.">
        <title>A high-quality carrot genome assembly provides new insights into carotenoid accumulation and asterid genome evolution.</title>
        <authorList>
            <person name="Iorizzo M."/>
            <person name="Ellison S."/>
            <person name="Senalik D."/>
            <person name="Zeng P."/>
            <person name="Satapoomin P."/>
            <person name="Huang J."/>
            <person name="Bowman M."/>
            <person name="Iovene M."/>
            <person name="Sanseverino W."/>
            <person name="Cavagnaro P."/>
            <person name="Yildiz M."/>
            <person name="Macko-Podgorni A."/>
            <person name="Moranska E."/>
            <person name="Grzebelus E."/>
            <person name="Grzebelus D."/>
            <person name="Ashrafi H."/>
            <person name="Zheng Z."/>
            <person name="Cheng S."/>
            <person name="Spooner D."/>
            <person name="Van Deynze A."/>
            <person name="Simon P."/>
        </authorList>
    </citation>
    <scope>NUCLEOTIDE SEQUENCE [LARGE SCALE GENOMIC DNA]</scope>
    <source>
        <tissue evidence="1">Leaf</tissue>
    </source>
</reference>
<keyword evidence="3" id="KW-1185">Reference proteome</keyword>
<dbReference type="STRING" id="79200.A0A164Y703"/>
<dbReference type="EMBL" id="LNRQ01000005">
    <property type="protein sequence ID" value="KZM94068.1"/>
    <property type="molecule type" value="Genomic_DNA"/>
</dbReference>
<organism evidence="1">
    <name type="scientific">Daucus carota subsp. sativus</name>
    <name type="common">Carrot</name>
    <dbReference type="NCBI Taxonomy" id="79200"/>
    <lineage>
        <taxon>Eukaryota</taxon>
        <taxon>Viridiplantae</taxon>
        <taxon>Streptophyta</taxon>
        <taxon>Embryophyta</taxon>
        <taxon>Tracheophyta</taxon>
        <taxon>Spermatophyta</taxon>
        <taxon>Magnoliopsida</taxon>
        <taxon>eudicotyledons</taxon>
        <taxon>Gunneridae</taxon>
        <taxon>Pentapetalae</taxon>
        <taxon>asterids</taxon>
        <taxon>campanulids</taxon>
        <taxon>Apiales</taxon>
        <taxon>Apiaceae</taxon>
        <taxon>Apioideae</taxon>
        <taxon>Scandiceae</taxon>
        <taxon>Daucinae</taxon>
        <taxon>Daucus</taxon>
        <taxon>Daucus sect. Daucus</taxon>
    </lineage>
</organism>
<accession>A0A164Y703</accession>
<protein>
    <submittedName>
        <fullName evidence="1">Uncharacterized protein</fullName>
    </submittedName>
</protein>
<reference evidence="2" key="2">
    <citation type="submission" date="2022-03" db="EMBL/GenBank/DDBJ databases">
        <title>Draft title - Genomic analysis of global carrot germplasm unveils the trajectory of domestication and the origin of high carotenoid orange carrot.</title>
        <authorList>
            <person name="Iorizzo M."/>
            <person name="Ellison S."/>
            <person name="Senalik D."/>
            <person name="Macko-Podgorni A."/>
            <person name="Grzebelus D."/>
            <person name="Bostan H."/>
            <person name="Rolling W."/>
            <person name="Curaba J."/>
            <person name="Simon P."/>
        </authorList>
    </citation>
    <scope>NUCLEOTIDE SEQUENCE</scope>
    <source>
        <tissue evidence="2">Leaf</tissue>
    </source>
</reference>
<evidence type="ECO:0000313" key="3">
    <source>
        <dbReference type="Proteomes" id="UP000077755"/>
    </source>
</evidence>
<dbReference type="EMBL" id="CP093347">
    <property type="protein sequence ID" value="WOH00436.1"/>
    <property type="molecule type" value="Genomic_DNA"/>
</dbReference>